<comment type="subcellular location">
    <subcellularLocation>
        <location evidence="1">Membrane</location>
        <topology evidence="1">Multi-pass membrane protein</topology>
    </subcellularLocation>
</comment>
<dbReference type="InterPro" id="IPR010617">
    <property type="entry name" value="TMEM175-like"/>
</dbReference>
<keyword evidence="8 13" id="KW-1133">Transmembrane helix</keyword>
<comment type="similarity">
    <text evidence="2">Belongs to the TMEM175 family.</text>
</comment>
<dbReference type="EMBL" id="CP024923">
    <property type="protein sequence ID" value="ATY32649.1"/>
    <property type="molecule type" value="Genomic_DNA"/>
</dbReference>
<evidence type="ECO:0000313" key="15">
    <source>
        <dbReference type="Proteomes" id="UP000229081"/>
    </source>
</evidence>
<dbReference type="RefSeq" id="WP_100282456.1">
    <property type="nucleotide sequence ID" value="NZ_CP024923.1"/>
</dbReference>
<evidence type="ECO:0000256" key="11">
    <source>
        <dbReference type="ARBA" id="ARBA00023303"/>
    </source>
</evidence>
<keyword evidence="11" id="KW-0407">Ion channel</keyword>
<gene>
    <name evidence="14" type="ORF">CVN68_12250</name>
</gene>
<evidence type="ECO:0000256" key="1">
    <source>
        <dbReference type="ARBA" id="ARBA00004141"/>
    </source>
</evidence>
<dbReference type="KEGG" id="sphc:CVN68_12250"/>
<evidence type="ECO:0000256" key="6">
    <source>
        <dbReference type="ARBA" id="ARBA00022826"/>
    </source>
</evidence>
<feature type="transmembrane region" description="Helical" evidence="13">
    <location>
        <begin position="20"/>
        <end position="41"/>
    </location>
</feature>
<keyword evidence="3" id="KW-0813">Transport</keyword>
<feature type="transmembrane region" description="Helical" evidence="13">
    <location>
        <begin position="100"/>
        <end position="120"/>
    </location>
</feature>
<keyword evidence="6" id="KW-0631">Potassium channel</keyword>
<evidence type="ECO:0000256" key="5">
    <source>
        <dbReference type="ARBA" id="ARBA00022692"/>
    </source>
</evidence>
<feature type="transmembrane region" description="Helical" evidence="13">
    <location>
        <begin position="53"/>
        <end position="79"/>
    </location>
</feature>
<dbReference type="PANTHER" id="PTHR31462:SF5">
    <property type="entry name" value="ENDOSOMAL_LYSOSOMAL PROTON CHANNEL TMEM175"/>
    <property type="match status" value="1"/>
</dbReference>
<name>A0A2K8MLL0_9SPHN</name>
<sequence>MRRIRREPELHGPGHALERLIFFSDAVFAIAITLLIIEIHVPEVHGPGSDREFLIALARLIPNFISFFVSFFVIGSFWAGHHRVFDCARHWDPRIVLPNLVLLCTIAAMPFFTALSSEYYGHRVPVAFYSGWLALAALANIWLQRVVTSAPVVGAQVSAEQRGMLRLRGYATLLGAVTSLVVGLFVPFLGQPALLTIFVWRVLLQRLNRGG</sequence>
<evidence type="ECO:0000256" key="12">
    <source>
        <dbReference type="ARBA" id="ARBA00034430"/>
    </source>
</evidence>
<dbReference type="GO" id="GO:0016020">
    <property type="term" value="C:membrane"/>
    <property type="evidence" value="ECO:0007669"/>
    <property type="project" value="UniProtKB-SubCell"/>
</dbReference>
<feature type="transmembrane region" description="Helical" evidence="13">
    <location>
        <begin position="126"/>
        <end position="143"/>
    </location>
</feature>
<keyword evidence="15" id="KW-1185">Reference proteome</keyword>
<evidence type="ECO:0000313" key="14">
    <source>
        <dbReference type="EMBL" id="ATY32649.1"/>
    </source>
</evidence>
<evidence type="ECO:0000256" key="3">
    <source>
        <dbReference type="ARBA" id="ARBA00022448"/>
    </source>
</evidence>
<evidence type="ECO:0000256" key="10">
    <source>
        <dbReference type="ARBA" id="ARBA00023136"/>
    </source>
</evidence>
<dbReference type="OrthoDB" id="7626281at2"/>
<keyword evidence="7" id="KW-0630">Potassium</keyword>
<evidence type="ECO:0000256" key="9">
    <source>
        <dbReference type="ARBA" id="ARBA00023065"/>
    </source>
</evidence>
<dbReference type="AlphaFoldDB" id="A0A2K8MLL0"/>
<evidence type="ECO:0000256" key="4">
    <source>
        <dbReference type="ARBA" id="ARBA00022538"/>
    </source>
</evidence>
<comment type="catalytic activity">
    <reaction evidence="12">
        <text>K(+)(in) = K(+)(out)</text>
        <dbReference type="Rhea" id="RHEA:29463"/>
        <dbReference type="ChEBI" id="CHEBI:29103"/>
    </reaction>
</comment>
<proteinExistence type="inferred from homology"/>
<evidence type="ECO:0000256" key="2">
    <source>
        <dbReference type="ARBA" id="ARBA00006920"/>
    </source>
</evidence>
<keyword evidence="9" id="KW-0406">Ion transport</keyword>
<keyword evidence="4" id="KW-0633">Potassium transport</keyword>
<accession>A0A2K8MLL0</accession>
<feature type="transmembrane region" description="Helical" evidence="13">
    <location>
        <begin position="170"/>
        <end position="203"/>
    </location>
</feature>
<dbReference type="GO" id="GO:0005267">
    <property type="term" value="F:potassium channel activity"/>
    <property type="evidence" value="ECO:0007669"/>
    <property type="project" value="UniProtKB-KW"/>
</dbReference>
<evidence type="ECO:0000256" key="13">
    <source>
        <dbReference type="SAM" id="Phobius"/>
    </source>
</evidence>
<organism evidence="14 15">
    <name type="scientific">Sphingomonas psychrotolerans</name>
    <dbReference type="NCBI Taxonomy" id="1327635"/>
    <lineage>
        <taxon>Bacteria</taxon>
        <taxon>Pseudomonadati</taxon>
        <taxon>Pseudomonadota</taxon>
        <taxon>Alphaproteobacteria</taxon>
        <taxon>Sphingomonadales</taxon>
        <taxon>Sphingomonadaceae</taxon>
        <taxon>Sphingomonas</taxon>
    </lineage>
</organism>
<evidence type="ECO:0000256" key="7">
    <source>
        <dbReference type="ARBA" id="ARBA00022958"/>
    </source>
</evidence>
<protein>
    <submittedName>
        <fullName evidence="14">DUF1211 domain-containing protein</fullName>
    </submittedName>
</protein>
<dbReference type="Proteomes" id="UP000229081">
    <property type="component" value="Chromosome"/>
</dbReference>
<reference evidence="14 15" key="1">
    <citation type="submission" date="2017-11" db="EMBL/GenBank/DDBJ databases">
        <title>Complete genome sequence of Sphingomonas sp. Strain Cra20, a psychrotolerant potential plant growth promoting rhizobacteria.</title>
        <authorList>
            <person name="Luo Y."/>
        </authorList>
    </citation>
    <scope>NUCLEOTIDE SEQUENCE [LARGE SCALE GENOMIC DNA]</scope>
    <source>
        <strain evidence="14 15">Cra20</strain>
    </source>
</reference>
<keyword evidence="10 13" id="KW-0472">Membrane</keyword>
<keyword evidence="5 13" id="KW-0812">Transmembrane</keyword>
<dbReference type="Pfam" id="PF06736">
    <property type="entry name" value="TMEM175"/>
    <property type="match status" value="1"/>
</dbReference>
<evidence type="ECO:0000256" key="8">
    <source>
        <dbReference type="ARBA" id="ARBA00022989"/>
    </source>
</evidence>
<dbReference type="PANTHER" id="PTHR31462">
    <property type="entry name" value="ENDOSOMAL/LYSOSOMAL POTASSIUM CHANNEL TMEM175"/>
    <property type="match status" value="1"/>
</dbReference>
<dbReference type="GO" id="GO:0015252">
    <property type="term" value="F:proton channel activity"/>
    <property type="evidence" value="ECO:0007669"/>
    <property type="project" value="InterPro"/>
</dbReference>